<gene>
    <name evidence="2" type="primary">rimL</name>
    <name evidence="2" type="ORF">MAMMFC1_02615</name>
</gene>
<dbReference type="PROSITE" id="PS51186">
    <property type="entry name" value="GNAT"/>
    <property type="match status" value="1"/>
</dbReference>
<keyword evidence="2" id="KW-0808">Transferase</keyword>
<dbReference type="KEGG" id="mana:MAMMFC1_02615"/>
<dbReference type="PANTHER" id="PTHR43441:SF11">
    <property type="entry name" value="RIBOSOMAL-PROTEIN-SERINE ACETYLTRANSFERASE"/>
    <property type="match status" value="1"/>
</dbReference>
<name>A0A348ALI2_9FIRM</name>
<protein>
    <submittedName>
        <fullName evidence="2">Ribosomal-protein-serine acetyltransferase</fullName>
        <ecNumber evidence="2">2.3.1.-</ecNumber>
    </submittedName>
</protein>
<reference evidence="2 3" key="1">
    <citation type="journal article" date="2018" name="Int. J. Syst. Evol. Microbiol.">
        <title>Methylomusa anaerophila gen. nov., sp. nov., an anaerobic methanol-utilizing bacterium isolated from a microbial fuel cell.</title>
        <authorList>
            <person name="Amano N."/>
            <person name="Yamamuro A."/>
            <person name="Miyahara M."/>
            <person name="Kouzuma A."/>
            <person name="Abe T."/>
            <person name="Watanabe K."/>
        </authorList>
    </citation>
    <scope>NUCLEOTIDE SEQUENCE [LARGE SCALE GENOMIC DNA]</scope>
    <source>
        <strain evidence="2 3">MMFC1</strain>
    </source>
</reference>
<dbReference type="AlphaFoldDB" id="A0A348ALI2"/>
<evidence type="ECO:0000313" key="2">
    <source>
        <dbReference type="EMBL" id="BBB91930.1"/>
    </source>
</evidence>
<dbReference type="InterPro" id="IPR016181">
    <property type="entry name" value="Acyl_CoA_acyltransferase"/>
</dbReference>
<keyword evidence="2" id="KW-0012">Acyltransferase</keyword>
<dbReference type="Gene3D" id="3.40.630.30">
    <property type="match status" value="1"/>
</dbReference>
<dbReference type="RefSeq" id="WP_126308886.1">
    <property type="nucleotide sequence ID" value="NZ_AP018449.1"/>
</dbReference>
<dbReference type="OrthoDB" id="9798081at2"/>
<accession>A0A348ALI2</accession>
<proteinExistence type="predicted"/>
<organism evidence="2 3">
    <name type="scientific">Methylomusa anaerophila</name>
    <dbReference type="NCBI Taxonomy" id="1930071"/>
    <lineage>
        <taxon>Bacteria</taxon>
        <taxon>Bacillati</taxon>
        <taxon>Bacillota</taxon>
        <taxon>Negativicutes</taxon>
        <taxon>Selenomonadales</taxon>
        <taxon>Sporomusaceae</taxon>
        <taxon>Methylomusa</taxon>
    </lineage>
</organism>
<dbReference type="Pfam" id="PF13302">
    <property type="entry name" value="Acetyltransf_3"/>
    <property type="match status" value="1"/>
</dbReference>
<dbReference type="GO" id="GO:0008999">
    <property type="term" value="F:protein-N-terminal-alanine acetyltransferase activity"/>
    <property type="evidence" value="ECO:0007669"/>
    <property type="project" value="TreeGrafter"/>
</dbReference>
<dbReference type="InterPro" id="IPR000182">
    <property type="entry name" value="GNAT_dom"/>
</dbReference>
<sequence>MIEGKNINLRTVTENDLTELFALASRLREMGEFWSVLLPSEPNLKKEFAETGFWSKNFGKMLITDKTNTIIGEISYFKNAHYRCGYEIGYQLFREETRGKGTMTEALSLFSSYLFALYPIPRLQITCMAGNIASSRVAEKCGFKHEGTLRKATFNRGQYHDLELFSLLREECPSLGDVLKTL</sequence>
<dbReference type="InterPro" id="IPR051908">
    <property type="entry name" value="Ribosomal_N-acetyltransferase"/>
</dbReference>
<feature type="domain" description="N-acetyltransferase" evidence="1">
    <location>
        <begin position="7"/>
        <end position="169"/>
    </location>
</feature>
<dbReference type="GO" id="GO:1990189">
    <property type="term" value="F:protein N-terminal-serine acetyltransferase activity"/>
    <property type="evidence" value="ECO:0007669"/>
    <property type="project" value="TreeGrafter"/>
</dbReference>
<dbReference type="SUPFAM" id="SSF55729">
    <property type="entry name" value="Acyl-CoA N-acyltransferases (Nat)"/>
    <property type="match status" value="1"/>
</dbReference>
<evidence type="ECO:0000259" key="1">
    <source>
        <dbReference type="PROSITE" id="PS51186"/>
    </source>
</evidence>
<keyword evidence="3" id="KW-1185">Reference proteome</keyword>
<dbReference type="Proteomes" id="UP000276437">
    <property type="component" value="Chromosome"/>
</dbReference>
<dbReference type="EC" id="2.3.1.-" evidence="2"/>
<evidence type="ECO:0000313" key="3">
    <source>
        <dbReference type="Proteomes" id="UP000276437"/>
    </source>
</evidence>
<dbReference type="PANTHER" id="PTHR43441">
    <property type="entry name" value="RIBOSOMAL-PROTEIN-SERINE ACETYLTRANSFERASE"/>
    <property type="match status" value="1"/>
</dbReference>
<dbReference type="EMBL" id="AP018449">
    <property type="protein sequence ID" value="BBB91930.1"/>
    <property type="molecule type" value="Genomic_DNA"/>
</dbReference>
<dbReference type="GO" id="GO:0005737">
    <property type="term" value="C:cytoplasm"/>
    <property type="evidence" value="ECO:0007669"/>
    <property type="project" value="TreeGrafter"/>
</dbReference>